<gene>
    <name evidence="1" type="ORF">FHR90_003262</name>
</gene>
<protein>
    <submittedName>
        <fullName evidence="1">Uncharacterized protein</fullName>
    </submittedName>
</protein>
<keyword evidence="2" id="KW-1185">Reference proteome</keyword>
<evidence type="ECO:0000313" key="2">
    <source>
        <dbReference type="Proteomes" id="UP000557688"/>
    </source>
</evidence>
<sequence length="228" mass="24038">MYRGWPVSDALEKFTAAGGVDISVYSRPGMSKNTTRYPLTWQQLSSATPTLTITTDGNTITVGGSAGIAQNIGAVIEGERYVYAATPTDTAASAAAGLAALIPGASVAGAVITVPGVQQVAVAAFGTVSSEVRREWQEIQVIIWAPTPDVRDAVSGVLDLALAQIPWLQLSDGTTARLLYRGQRTDDLPQKAALWRRDLNYGVEFGVSAQQKAAEMMFSPAVSVSSTF</sequence>
<dbReference type="Proteomes" id="UP000557688">
    <property type="component" value="Unassembled WGS sequence"/>
</dbReference>
<dbReference type="EMBL" id="JACHXV010000030">
    <property type="protein sequence ID" value="MBB3175407.1"/>
    <property type="molecule type" value="Genomic_DNA"/>
</dbReference>
<proteinExistence type="predicted"/>
<dbReference type="AlphaFoldDB" id="A0A839UZT0"/>
<name>A0A839UZT0_9PROT</name>
<reference evidence="1 2" key="1">
    <citation type="submission" date="2020-08" db="EMBL/GenBank/DDBJ databases">
        <title>Genomic Encyclopedia of Type Strains, Phase III (KMG-III): the genomes of soil and plant-associated and newly described type strains.</title>
        <authorList>
            <person name="Whitman W."/>
        </authorList>
    </citation>
    <scope>NUCLEOTIDE SEQUENCE [LARGE SCALE GENOMIC DNA]</scope>
    <source>
        <strain evidence="1 2">CECT 8088</strain>
    </source>
</reference>
<evidence type="ECO:0000313" key="1">
    <source>
        <dbReference type="EMBL" id="MBB3175407.1"/>
    </source>
</evidence>
<organism evidence="1 2">
    <name type="scientific">Endobacter medicaginis</name>
    <dbReference type="NCBI Taxonomy" id="1181271"/>
    <lineage>
        <taxon>Bacteria</taxon>
        <taxon>Pseudomonadati</taxon>
        <taxon>Pseudomonadota</taxon>
        <taxon>Alphaproteobacteria</taxon>
        <taxon>Acetobacterales</taxon>
        <taxon>Acetobacteraceae</taxon>
        <taxon>Endobacter</taxon>
    </lineage>
</organism>
<comment type="caution">
    <text evidence="1">The sequence shown here is derived from an EMBL/GenBank/DDBJ whole genome shotgun (WGS) entry which is preliminary data.</text>
</comment>
<accession>A0A839UZT0</accession>